<proteinExistence type="predicted"/>
<evidence type="ECO:0000259" key="2">
    <source>
        <dbReference type="PROSITE" id="PS50191"/>
    </source>
</evidence>
<dbReference type="PANTHER" id="PTHR45824:SF1">
    <property type="entry name" value="PHOSPHATIDYLINOSITOL TRANSFER PROTEIN 3"/>
    <property type="match status" value="1"/>
</dbReference>
<feature type="domain" description="CRAL-TRIO" evidence="2">
    <location>
        <begin position="100"/>
        <end position="268"/>
    </location>
</feature>
<comment type="caution">
    <text evidence="3">The sequence shown here is derived from an EMBL/GenBank/DDBJ whole genome shotgun (WGS) entry which is preliminary data.</text>
</comment>
<dbReference type="SMART" id="SM01100">
    <property type="entry name" value="CRAL_TRIO_N"/>
    <property type="match status" value="1"/>
</dbReference>
<dbReference type="InterPro" id="IPR036865">
    <property type="entry name" value="CRAL-TRIO_dom_sf"/>
</dbReference>
<dbReference type="SUPFAM" id="SSF52087">
    <property type="entry name" value="CRAL/TRIO domain"/>
    <property type="match status" value="1"/>
</dbReference>
<protein>
    <submittedName>
        <fullName evidence="3">Cellular retinaldehyde-binding/triple function domain-containing protein</fullName>
    </submittedName>
</protein>
<feature type="compositionally biased region" description="Low complexity" evidence="1">
    <location>
        <begin position="297"/>
        <end position="313"/>
    </location>
</feature>
<dbReference type="InterPro" id="IPR001251">
    <property type="entry name" value="CRAL-TRIO_dom"/>
</dbReference>
<dbReference type="GO" id="GO:0008526">
    <property type="term" value="F:phosphatidylinositol transfer activity"/>
    <property type="evidence" value="ECO:0007669"/>
    <property type="project" value="TreeGrafter"/>
</dbReference>
<dbReference type="InterPro" id="IPR011074">
    <property type="entry name" value="CRAL/TRIO_N_dom"/>
</dbReference>
<evidence type="ECO:0000313" key="4">
    <source>
        <dbReference type="Proteomes" id="UP000076078"/>
    </source>
</evidence>
<feature type="compositionally biased region" description="Basic and acidic residues" evidence="1">
    <location>
        <begin position="314"/>
        <end position="350"/>
    </location>
</feature>
<dbReference type="InParanoid" id="A0A152A0K2"/>
<gene>
    <name evidence="3" type="ORF">DLAC_03699</name>
</gene>
<dbReference type="Proteomes" id="UP000076078">
    <property type="component" value="Unassembled WGS sequence"/>
</dbReference>
<dbReference type="Pfam" id="PF00650">
    <property type="entry name" value="CRAL_TRIO"/>
    <property type="match status" value="1"/>
</dbReference>
<dbReference type="SMART" id="SM00516">
    <property type="entry name" value="SEC14"/>
    <property type="match status" value="1"/>
</dbReference>
<dbReference type="EMBL" id="LODT01000020">
    <property type="protein sequence ID" value="KYQ99755.1"/>
    <property type="molecule type" value="Genomic_DNA"/>
</dbReference>
<evidence type="ECO:0000313" key="3">
    <source>
        <dbReference type="EMBL" id="KYQ99755.1"/>
    </source>
</evidence>
<feature type="compositionally biased region" description="Low complexity" evidence="1">
    <location>
        <begin position="352"/>
        <end position="365"/>
    </location>
</feature>
<dbReference type="Gene3D" id="3.40.525.10">
    <property type="entry name" value="CRAL-TRIO lipid binding domain"/>
    <property type="match status" value="1"/>
</dbReference>
<dbReference type="OrthoDB" id="75724at2759"/>
<sequence length="371" mass="42465">MSIENVTDATLHSVSTPTLGSTQTFNPFKNLNEKQMEAFNEIKSNLSDLTDPEDIAFINDMCLLRYLRARNYTVAKSEKMIRDSLEWRKKNRPQDICLKDLKAIANTGCLYIHSKDKKGRPIILARPRRDTVKDVPGDIKFKHLVYWLESGFKNMDYNNGVETFCFIVDYHGFSRGNMDMKTNLESMHFLLDHCPERLGQAIFLDPPTLFWIAWKIISPFLNEVTMSKVKFVYSKKDKDGNRVFPELLEYIDATSLEKDLGGEMDYNFDFDQYLIEHPDPIVSITSQTSSNITEGDSANNTTTTTNVGSNGATTKKEKKEKEKLEKKEKKDKEKLEKKLEKEKSKLEKKSSKTSVVTSSSSPSVAESEEVD</sequence>
<keyword evidence="4" id="KW-1185">Reference proteome</keyword>
<dbReference type="InterPro" id="IPR052578">
    <property type="entry name" value="PI_Transfer_CRAL-TRIO"/>
</dbReference>
<dbReference type="SUPFAM" id="SSF46938">
    <property type="entry name" value="CRAL/TRIO N-terminal domain"/>
    <property type="match status" value="1"/>
</dbReference>
<dbReference type="PANTHER" id="PTHR45824">
    <property type="entry name" value="GH16843P"/>
    <property type="match status" value="1"/>
</dbReference>
<dbReference type="AlphaFoldDB" id="A0A152A0K2"/>
<dbReference type="InterPro" id="IPR036273">
    <property type="entry name" value="CRAL/TRIO_N_dom_sf"/>
</dbReference>
<dbReference type="PROSITE" id="PS50191">
    <property type="entry name" value="CRAL_TRIO"/>
    <property type="match status" value="1"/>
</dbReference>
<dbReference type="OMA" id="KYADRMK"/>
<reference evidence="3 4" key="1">
    <citation type="submission" date="2015-12" db="EMBL/GenBank/DDBJ databases">
        <title>Dictyostelia acquired genes for synthesis and detection of signals that induce cell-type specialization by lateral gene transfer from prokaryotes.</title>
        <authorList>
            <person name="Gloeckner G."/>
            <person name="Schaap P."/>
        </authorList>
    </citation>
    <scope>NUCLEOTIDE SEQUENCE [LARGE SCALE GENOMIC DNA]</scope>
    <source>
        <strain evidence="3 4">TK</strain>
    </source>
</reference>
<organism evidence="3 4">
    <name type="scientific">Tieghemostelium lacteum</name>
    <name type="common">Slime mold</name>
    <name type="synonym">Dictyostelium lacteum</name>
    <dbReference type="NCBI Taxonomy" id="361077"/>
    <lineage>
        <taxon>Eukaryota</taxon>
        <taxon>Amoebozoa</taxon>
        <taxon>Evosea</taxon>
        <taxon>Eumycetozoa</taxon>
        <taxon>Dictyostelia</taxon>
        <taxon>Dictyosteliales</taxon>
        <taxon>Raperosteliaceae</taxon>
        <taxon>Tieghemostelium</taxon>
    </lineage>
</organism>
<evidence type="ECO:0000256" key="1">
    <source>
        <dbReference type="SAM" id="MobiDB-lite"/>
    </source>
</evidence>
<name>A0A152A0K2_TIELA</name>
<dbReference type="Pfam" id="PF03765">
    <property type="entry name" value="CRAL_TRIO_N"/>
    <property type="match status" value="1"/>
</dbReference>
<dbReference type="CDD" id="cd00170">
    <property type="entry name" value="SEC14"/>
    <property type="match status" value="1"/>
</dbReference>
<feature type="region of interest" description="Disordered" evidence="1">
    <location>
        <begin position="289"/>
        <end position="371"/>
    </location>
</feature>
<accession>A0A152A0K2</accession>